<dbReference type="SUPFAM" id="SSF81324">
    <property type="entry name" value="Voltage-gated potassium channels"/>
    <property type="match status" value="2"/>
</dbReference>
<sequence>MIFGTQNVRTFALMFIVLAYLMFGAAVFDALESKEEARLRTAMRIRMARILYKNDTIQNDTIFHMLTTTIFEHRHVRTGTAKQWTFPGAFYFSTLVVTLIGYGHTTPKTMGGKIFCMVYTVAGVPLNLIMFQSAGERLNAIISFVLSRIKRLLGFRHHKVSGFELIAVEFGMTTMLVLGGSFVFCKQEKWTYFESIYYSFVTFWTIGFGDFVPLANMQRTGQSLYSRWGYFIFTVSFILFGLAIMASSLNLLVLRLAQFHSESDTGGMSALLSRNEEDLIAAAIAHHRASFHMQQRNRICSNSNSLSPIQKQAQTFQFMRTSLNLLVLRLAQFHSESDTGGMSALLSRNEEDLIAAAIAHHRASFHMQQRNRICSNSNSLSPIQKQAQTFQFMRTYSWNSASSSSSSSSSYSKCYCIKNSKERTCCSSFSLFNTQKRKRRHWHLRRSPQNIKHLLRFDHRLENHELTSICKPQNPHLINHISDRNLQKRHRISI</sequence>
<keyword evidence="11 12" id="KW-0407">Ion channel</keyword>
<feature type="transmembrane region" description="Helical" evidence="13">
    <location>
        <begin position="196"/>
        <end position="216"/>
    </location>
</feature>
<dbReference type="Proteomes" id="UP000663845">
    <property type="component" value="Unassembled WGS sequence"/>
</dbReference>
<organism evidence="15 16">
    <name type="scientific">Adineta steineri</name>
    <dbReference type="NCBI Taxonomy" id="433720"/>
    <lineage>
        <taxon>Eukaryota</taxon>
        <taxon>Metazoa</taxon>
        <taxon>Spiralia</taxon>
        <taxon>Gnathifera</taxon>
        <taxon>Rotifera</taxon>
        <taxon>Eurotatoria</taxon>
        <taxon>Bdelloidea</taxon>
        <taxon>Adinetida</taxon>
        <taxon>Adinetidae</taxon>
        <taxon>Adineta</taxon>
    </lineage>
</organism>
<evidence type="ECO:0000313" key="15">
    <source>
        <dbReference type="EMBL" id="CAF1318929.1"/>
    </source>
</evidence>
<evidence type="ECO:0000256" key="2">
    <source>
        <dbReference type="ARBA" id="ARBA00006666"/>
    </source>
</evidence>
<dbReference type="InterPro" id="IPR003280">
    <property type="entry name" value="2pore_dom_K_chnl"/>
</dbReference>
<dbReference type="GO" id="GO:0022841">
    <property type="term" value="F:potassium ion leak channel activity"/>
    <property type="evidence" value="ECO:0007669"/>
    <property type="project" value="TreeGrafter"/>
</dbReference>
<reference evidence="15" key="1">
    <citation type="submission" date="2021-02" db="EMBL/GenBank/DDBJ databases">
        <authorList>
            <person name="Nowell W R."/>
        </authorList>
    </citation>
    <scope>NUCLEOTIDE SEQUENCE</scope>
</reference>
<keyword evidence="3 12" id="KW-0813">Transport</keyword>
<gene>
    <name evidence="15" type="ORF">JYZ213_LOCUS33288</name>
</gene>
<dbReference type="GO" id="GO:0030322">
    <property type="term" value="P:stabilization of membrane potential"/>
    <property type="evidence" value="ECO:0007669"/>
    <property type="project" value="TreeGrafter"/>
</dbReference>
<feature type="transmembrane region" description="Helical" evidence="13">
    <location>
        <begin position="84"/>
        <end position="104"/>
    </location>
</feature>
<evidence type="ECO:0000256" key="12">
    <source>
        <dbReference type="RuleBase" id="RU003857"/>
    </source>
</evidence>
<dbReference type="PRINTS" id="PR01333">
    <property type="entry name" value="2POREKCHANEL"/>
</dbReference>
<comment type="similarity">
    <text evidence="2 12">Belongs to the two pore domain potassium channel (TC 1.A.1.8) family.</text>
</comment>
<evidence type="ECO:0000256" key="6">
    <source>
        <dbReference type="ARBA" id="ARBA00022826"/>
    </source>
</evidence>
<name>A0A815F5E6_9BILA</name>
<dbReference type="AlphaFoldDB" id="A0A815F5E6"/>
<keyword evidence="10 13" id="KW-0472">Membrane</keyword>
<accession>A0A815F5E6</accession>
<proteinExistence type="inferred from homology"/>
<dbReference type="GO" id="GO:0005886">
    <property type="term" value="C:plasma membrane"/>
    <property type="evidence" value="ECO:0007669"/>
    <property type="project" value="TreeGrafter"/>
</dbReference>
<dbReference type="Gene3D" id="1.10.287.70">
    <property type="match status" value="1"/>
</dbReference>
<dbReference type="PANTHER" id="PTHR11003:SF291">
    <property type="entry name" value="IP11374P"/>
    <property type="match status" value="1"/>
</dbReference>
<feature type="transmembrane region" description="Helical" evidence="13">
    <location>
        <begin position="160"/>
        <end position="184"/>
    </location>
</feature>
<feature type="transmembrane region" description="Helical" evidence="13">
    <location>
        <begin position="110"/>
        <end position="131"/>
    </location>
</feature>
<evidence type="ECO:0000256" key="13">
    <source>
        <dbReference type="SAM" id="Phobius"/>
    </source>
</evidence>
<keyword evidence="5 12" id="KW-0812">Transmembrane</keyword>
<evidence type="ECO:0000313" key="16">
    <source>
        <dbReference type="Proteomes" id="UP000663845"/>
    </source>
</evidence>
<feature type="transmembrane region" description="Helical" evidence="13">
    <location>
        <begin position="228"/>
        <end position="253"/>
    </location>
</feature>
<evidence type="ECO:0000256" key="7">
    <source>
        <dbReference type="ARBA" id="ARBA00022958"/>
    </source>
</evidence>
<dbReference type="Pfam" id="PF07885">
    <property type="entry name" value="Ion_trans_2"/>
    <property type="match status" value="2"/>
</dbReference>
<dbReference type="GO" id="GO:0015271">
    <property type="term" value="F:outward rectifier potassium channel activity"/>
    <property type="evidence" value="ECO:0007669"/>
    <property type="project" value="TreeGrafter"/>
</dbReference>
<comment type="caution">
    <text evidence="15">The sequence shown here is derived from an EMBL/GenBank/DDBJ whole genome shotgun (WGS) entry which is preliminary data.</text>
</comment>
<keyword evidence="8 13" id="KW-1133">Transmembrane helix</keyword>
<dbReference type="InterPro" id="IPR003092">
    <property type="entry name" value="2pore_dom_K_chnl_TASK"/>
</dbReference>
<comment type="subcellular location">
    <subcellularLocation>
        <location evidence="1">Membrane</location>
        <topology evidence="1">Multi-pass membrane protein</topology>
    </subcellularLocation>
</comment>
<keyword evidence="6" id="KW-0631">Potassium channel</keyword>
<evidence type="ECO:0000256" key="11">
    <source>
        <dbReference type="ARBA" id="ARBA00023303"/>
    </source>
</evidence>
<evidence type="ECO:0000256" key="9">
    <source>
        <dbReference type="ARBA" id="ARBA00023065"/>
    </source>
</evidence>
<dbReference type="PANTHER" id="PTHR11003">
    <property type="entry name" value="POTASSIUM CHANNEL, SUBFAMILY K"/>
    <property type="match status" value="1"/>
</dbReference>
<keyword evidence="9 12" id="KW-0406">Ion transport</keyword>
<keyword evidence="4" id="KW-0633">Potassium transport</keyword>
<evidence type="ECO:0000256" key="4">
    <source>
        <dbReference type="ARBA" id="ARBA00022538"/>
    </source>
</evidence>
<evidence type="ECO:0000256" key="1">
    <source>
        <dbReference type="ARBA" id="ARBA00004141"/>
    </source>
</evidence>
<dbReference type="EMBL" id="CAJNOG010000624">
    <property type="protein sequence ID" value="CAF1318929.1"/>
    <property type="molecule type" value="Genomic_DNA"/>
</dbReference>
<feature type="transmembrane region" description="Helical" evidence="13">
    <location>
        <begin position="12"/>
        <end position="31"/>
    </location>
</feature>
<feature type="domain" description="Potassium channel" evidence="14">
    <location>
        <begin position="64"/>
        <end position="138"/>
    </location>
</feature>
<dbReference type="InterPro" id="IPR013099">
    <property type="entry name" value="K_chnl_dom"/>
</dbReference>
<evidence type="ECO:0000256" key="8">
    <source>
        <dbReference type="ARBA" id="ARBA00022989"/>
    </source>
</evidence>
<evidence type="ECO:0000256" key="3">
    <source>
        <dbReference type="ARBA" id="ARBA00022448"/>
    </source>
</evidence>
<evidence type="ECO:0000256" key="10">
    <source>
        <dbReference type="ARBA" id="ARBA00023136"/>
    </source>
</evidence>
<keyword evidence="7" id="KW-0630">Potassium</keyword>
<dbReference type="PRINTS" id="PR01095">
    <property type="entry name" value="TASKCHANNEL"/>
</dbReference>
<feature type="domain" description="Potassium channel" evidence="14">
    <location>
        <begin position="174"/>
        <end position="253"/>
    </location>
</feature>
<evidence type="ECO:0000259" key="14">
    <source>
        <dbReference type="Pfam" id="PF07885"/>
    </source>
</evidence>
<protein>
    <recommendedName>
        <fullName evidence="14">Potassium channel domain-containing protein</fullName>
    </recommendedName>
</protein>
<evidence type="ECO:0000256" key="5">
    <source>
        <dbReference type="ARBA" id="ARBA00022692"/>
    </source>
</evidence>